<evidence type="ECO:0000313" key="3">
    <source>
        <dbReference type="EMBL" id="KAJ7333752.1"/>
    </source>
</evidence>
<evidence type="ECO:0000259" key="1">
    <source>
        <dbReference type="Pfam" id="PF06733"/>
    </source>
</evidence>
<comment type="caution">
    <text evidence="3">The sequence shown here is derived from an EMBL/GenBank/DDBJ whole genome shotgun (WGS) entry which is preliminary data.</text>
</comment>
<keyword evidence="3" id="KW-0067">ATP-binding</keyword>
<keyword evidence="3" id="KW-0378">Hydrolase</keyword>
<organism evidence="3 4">
    <name type="scientific">Desmophyllum pertusum</name>
    <dbReference type="NCBI Taxonomy" id="174260"/>
    <lineage>
        <taxon>Eukaryota</taxon>
        <taxon>Metazoa</taxon>
        <taxon>Cnidaria</taxon>
        <taxon>Anthozoa</taxon>
        <taxon>Hexacorallia</taxon>
        <taxon>Scleractinia</taxon>
        <taxon>Caryophylliina</taxon>
        <taxon>Caryophylliidae</taxon>
        <taxon>Desmophyllum</taxon>
    </lineage>
</organism>
<name>A0A9W9YE97_9CNID</name>
<dbReference type="InterPro" id="IPR010614">
    <property type="entry name" value="RAD3-like_helicase_DEAD"/>
</dbReference>
<dbReference type="Pfam" id="PF23109">
    <property type="entry name" value="ARCH_RTEL1"/>
    <property type="match status" value="1"/>
</dbReference>
<dbReference type="InterPro" id="IPR027417">
    <property type="entry name" value="P-loop_NTPase"/>
</dbReference>
<dbReference type="GO" id="GO:0010569">
    <property type="term" value="P:regulation of double-strand break repair via homologous recombination"/>
    <property type="evidence" value="ECO:0007669"/>
    <property type="project" value="TreeGrafter"/>
</dbReference>
<dbReference type="GO" id="GO:0003678">
    <property type="term" value="F:DNA helicase activity"/>
    <property type="evidence" value="ECO:0007669"/>
    <property type="project" value="UniProtKB-EC"/>
</dbReference>
<accession>A0A9W9YE97</accession>
<feature type="domain" description="RAD3-like helicase DEAD" evidence="1">
    <location>
        <begin position="130"/>
        <end position="164"/>
    </location>
</feature>
<dbReference type="EC" id="3.6.4.12" evidence="3"/>
<dbReference type="Pfam" id="PF06733">
    <property type="entry name" value="DEAD_2"/>
    <property type="match status" value="1"/>
</dbReference>
<dbReference type="Gene3D" id="1.10.275.40">
    <property type="match status" value="1"/>
</dbReference>
<dbReference type="GO" id="GO:0005524">
    <property type="term" value="F:ATP binding"/>
    <property type="evidence" value="ECO:0007669"/>
    <property type="project" value="InterPro"/>
</dbReference>
<reference evidence="3" key="1">
    <citation type="submission" date="2023-01" db="EMBL/GenBank/DDBJ databases">
        <title>Genome assembly of the deep-sea coral Lophelia pertusa.</title>
        <authorList>
            <person name="Herrera S."/>
            <person name="Cordes E."/>
        </authorList>
    </citation>
    <scope>NUCLEOTIDE SEQUENCE</scope>
    <source>
        <strain evidence="3">USNM1676648</strain>
        <tissue evidence="3">Polyp</tissue>
    </source>
</reference>
<sequence length="301" mass="33437">MWLNCSLSKRLTTDQGGSNYVQALGEELQQAAKGDSSWGTSDNDKRNLKIQYTGLKSASLALVNNCGINNEVLKQDTNSAKVHMCRAKVQARTCHFYNNLEANKANKDFTLKGILDSRRSGGTWTKATVKKANNVDISGSIILFDEAHNLEKTCEETASFDLTSFDIASCIEDVAQCIEFIECREHNELDTNEAAADVDVDKEDLARLKSLFIELEKLIDVQELPKNGDGLTKPGSFMFELLSKLNITYSTKDQVLEVMDKCTTLLVGDTKKFKGKHFALQKFSDAMQVVFSKDATHHSSV</sequence>
<dbReference type="InterPro" id="IPR057498">
    <property type="entry name" value="Rtel1_ARCH"/>
</dbReference>
<dbReference type="PANTHER" id="PTHR11472:SF34">
    <property type="entry name" value="REGULATOR OF TELOMERE ELONGATION HELICASE 1"/>
    <property type="match status" value="1"/>
</dbReference>
<dbReference type="OrthoDB" id="6018949at2759"/>
<dbReference type="Gene3D" id="3.40.50.300">
    <property type="entry name" value="P-loop containing nucleotide triphosphate hydrolases"/>
    <property type="match status" value="1"/>
</dbReference>
<keyword evidence="3" id="KW-0547">Nucleotide-binding</keyword>
<dbReference type="EMBL" id="MU827785">
    <property type="protein sequence ID" value="KAJ7333752.1"/>
    <property type="molecule type" value="Genomic_DNA"/>
</dbReference>
<evidence type="ECO:0000313" key="4">
    <source>
        <dbReference type="Proteomes" id="UP001163046"/>
    </source>
</evidence>
<evidence type="ECO:0000259" key="2">
    <source>
        <dbReference type="Pfam" id="PF23109"/>
    </source>
</evidence>
<dbReference type="PANTHER" id="PTHR11472">
    <property type="entry name" value="DNA REPAIR DEAD HELICASE RAD3/XP-D SUBFAMILY MEMBER"/>
    <property type="match status" value="1"/>
</dbReference>
<dbReference type="GO" id="GO:0016787">
    <property type="term" value="F:hydrolase activity"/>
    <property type="evidence" value="ECO:0007669"/>
    <property type="project" value="UniProtKB-KW"/>
</dbReference>
<dbReference type="GO" id="GO:1904430">
    <property type="term" value="P:negative regulation of t-circle formation"/>
    <property type="evidence" value="ECO:0007669"/>
    <property type="project" value="TreeGrafter"/>
</dbReference>
<protein>
    <submittedName>
        <fullName evidence="3">Regulator of telomere elongation helicase 1</fullName>
        <ecNumber evidence="3">3.6.4.12</ecNumber>
    </submittedName>
</protein>
<dbReference type="AlphaFoldDB" id="A0A9W9YE97"/>
<dbReference type="Proteomes" id="UP001163046">
    <property type="component" value="Unassembled WGS sequence"/>
</dbReference>
<dbReference type="InterPro" id="IPR045028">
    <property type="entry name" value="DinG/Rad3-like"/>
</dbReference>
<feature type="domain" description="Rtel1 helicase ARCH" evidence="2">
    <location>
        <begin position="169"/>
        <end position="297"/>
    </location>
</feature>
<keyword evidence="3" id="KW-0347">Helicase</keyword>
<dbReference type="GO" id="GO:0005634">
    <property type="term" value="C:nucleus"/>
    <property type="evidence" value="ECO:0007669"/>
    <property type="project" value="TreeGrafter"/>
</dbReference>
<dbReference type="GO" id="GO:0045910">
    <property type="term" value="P:negative regulation of DNA recombination"/>
    <property type="evidence" value="ECO:0007669"/>
    <property type="project" value="TreeGrafter"/>
</dbReference>
<dbReference type="GO" id="GO:0003677">
    <property type="term" value="F:DNA binding"/>
    <property type="evidence" value="ECO:0007669"/>
    <property type="project" value="InterPro"/>
</dbReference>
<proteinExistence type="predicted"/>
<gene>
    <name evidence="3" type="primary">RTEL1_1</name>
    <name evidence="3" type="ORF">OS493_015841</name>
</gene>
<dbReference type="GO" id="GO:0070182">
    <property type="term" value="F:DNA polymerase binding"/>
    <property type="evidence" value="ECO:0007669"/>
    <property type="project" value="TreeGrafter"/>
</dbReference>
<dbReference type="GO" id="GO:0090657">
    <property type="term" value="P:telomeric loop disassembly"/>
    <property type="evidence" value="ECO:0007669"/>
    <property type="project" value="TreeGrafter"/>
</dbReference>
<keyword evidence="4" id="KW-1185">Reference proteome</keyword>